<evidence type="ECO:0000313" key="4">
    <source>
        <dbReference type="Proteomes" id="UP000244811"/>
    </source>
</evidence>
<evidence type="ECO:0000313" key="3">
    <source>
        <dbReference type="EMBL" id="UKK00975.2"/>
    </source>
</evidence>
<evidence type="ECO:0000256" key="1">
    <source>
        <dbReference type="SAM" id="Coils"/>
    </source>
</evidence>
<reference evidence="3" key="1">
    <citation type="submission" date="2022-07" db="EMBL/GenBank/DDBJ databases">
        <title>Evaluation of T. orientalis genome assembly methods using nanopore sequencing and analysis of variation between genomes.</title>
        <authorList>
            <person name="Yam J."/>
            <person name="Micallef M.L."/>
            <person name="Liu M."/>
            <person name="Djordjevic S.P."/>
            <person name="Bogema D.R."/>
            <person name="Jenkins C."/>
        </authorList>
    </citation>
    <scope>NUCLEOTIDE SEQUENCE</scope>
    <source>
        <strain evidence="3">Goon Nure</strain>
    </source>
</reference>
<dbReference type="AlphaFoldDB" id="A0A976QUV1"/>
<feature type="coiled-coil region" evidence="1">
    <location>
        <begin position="322"/>
        <end position="363"/>
    </location>
</feature>
<feature type="region of interest" description="Disordered" evidence="2">
    <location>
        <begin position="223"/>
        <end position="264"/>
    </location>
</feature>
<name>A0A976QUV1_THEOR</name>
<organism evidence="3 4">
    <name type="scientific">Theileria orientalis</name>
    <dbReference type="NCBI Taxonomy" id="68886"/>
    <lineage>
        <taxon>Eukaryota</taxon>
        <taxon>Sar</taxon>
        <taxon>Alveolata</taxon>
        <taxon>Apicomplexa</taxon>
        <taxon>Aconoidasida</taxon>
        <taxon>Piroplasmida</taxon>
        <taxon>Theileriidae</taxon>
        <taxon>Theileria</taxon>
    </lineage>
</organism>
<keyword evidence="1" id="KW-0175">Coiled coil</keyword>
<evidence type="ECO:0000256" key="2">
    <source>
        <dbReference type="SAM" id="MobiDB-lite"/>
    </source>
</evidence>
<gene>
    <name evidence="3" type="ORF">MACK_001788</name>
</gene>
<dbReference type="Proteomes" id="UP000244811">
    <property type="component" value="Chromosome 3"/>
</dbReference>
<feature type="region of interest" description="Disordered" evidence="2">
    <location>
        <begin position="173"/>
        <end position="199"/>
    </location>
</feature>
<sequence>MESQLSPVNVYYHSNKEEWRSRYVELESKKTRHFSCKRYGYNRAYFLSNLYLRVVQDKNSLMSNEDLAFWYSIIKDFKSLEEVPQKVFPKPPTRTSNLNVTIGSLKKGRSEWREKCKFLEESNQMIFERTVSDLDSKTYVSNSSFPLPELCTTSMRNEAFNLTNLLRHYKSEIDKTDESSTSETTAESETSSSHREEPNVSIYDIFETVMNQEINEMKLKKLGKQVTQDKEKEKTTKESKSGKQGKSEEGQKDVKSSEEEKASKRTYNEAFEDILSLIRMNKRTYGKVSKLLNKFILKSTDSMKSYDFLDKFTPTDLSNIDINNTESELEKKGAIRQELIEQSEDEEENFRKINKKNKEIIEDMSKNFSGEKYYESNKKTFINTFNELFEEDVKQRLVSEQEEAESIDELEDSRMGGLYSQFTPSTSYTKANKEVYIDDDKSVELNKLCNPKLQGLMNQTEHLEEGELERAVYDCLEQESRSLSDLESLIRISSRGSKSKQVLYKSSRLYQLSGVYNDDYIDVVYKNGKIIPKSAMQFYAKSNNNIVLSGSDKLDVNMETVEKIFVKNYNQNETVSTIMENLDMIDDKLVDIVREYETMHRALYRYINSPEKDPESTNEVEELFNLETLHFVAETLLDTKLKFIQQVQSYYESQLNILESIMPVKYYNMFNKILCHPFNQF</sequence>
<dbReference type="EMBL" id="CP056070">
    <property type="protein sequence ID" value="UKK00975.2"/>
    <property type="molecule type" value="Genomic_DNA"/>
</dbReference>
<feature type="compositionally biased region" description="Basic and acidic residues" evidence="2">
    <location>
        <begin position="227"/>
        <end position="264"/>
    </location>
</feature>
<feature type="compositionally biased region" description="Low complexity" evidence="2">
    <location>
        <begin position="179"/>
        <end position="191"/>
    </location>
</feature>
<proteinExistence type="predicted"/>
<accession>A0A976QUV1</accession>
<protein>
    <submittedName>
        <fullName evidence="3">Uncharacterized protein</fullName>
    </submittedName>
</protein>